<evidence type="ECO:0000256" key="4">
    <source>
        <dbReference type="ARBA" id="ARBA00023002"/>
    </source>
</evidence>
<dbReference type="Gene3D" id="3.30.390.30">
    <property type="match status" value="1"/>
</dbReference>
<reference evidence="8 9" key="1">
    <citation type="submission" date="2019-07" db="EMBL/GenBank/DDBJ databases">
        <title>Cryptosporangium phraense sp. nov., isolated from plant litter.</title>
        <authorList>
            <person name="Suriyachadkun C."/>
        </authorList>
    </citation>
    <scope>NUCLEOTIDE SEQUENCE [LARGE SCALE GENOMIC DNA]</scope>
    <source>
        <strain evidence="8 9">A-T 5661</strain>
    </source>
</reference>
<proteinExistence type="predicted"/>
<feature type="compositionally biased region" description="Basic residues" evidence="5">
    <location>
        <begin position="1"/>
        <end position="16"/>
    </location>
</feature>
<dbReference type="InterPro" id="IPR016156">
    <property type="entry name" value="FAD/NAD-linked_Rdtase_dimer_sf"/>
</dbReference>
<feature type="domain" description="Reductase C-terminal" evidence="7">
    <location>
        <begin position="386"/>
        <end position="469"/>
    </location>
</feature>
<sequence>MRWQRNVRHLPRRRRRPDTPRTTAGQRRRRRDAGLHRQSPQRRQPPQLPTARHRRTRRPGRPAPRGADVTTVIAGAGQAGVQVAASLRQTGYAERILLIGDEPVLPYQRPPLSKSYLLGTTTQDSLNLRPQTFYEAQSIDLLTGVQVSGVDLTTTRAELDDGTHLHWDHLVLATGARPRQLGIPGETLAGVFPLRSLHHAQHLAEQIRSAREVVVIGGGFIGLEIASALGATIAVTVLEGASRLMGRAVTVPTSDYFAEQHTARGAQLRFGVTATEILGAGGRVTGVRASDGRVYAADLVVVGAGVVPDTTLAEKAGLATDNGIVVDASLRTSHPQVFAIGDCARFPDAGTGRLQRLESVQNATGHADHVAREITGTPGIYQDLPWFWSDQKGLRLQIAGLATGHDSTAVLGEPASGKFSVVAFRAGRLIAVESINRPADYQAARKLLASATWLSQDDVTAAGFTLKAAALDLATR</sequence>
<dbReference type="SUPFAM" id="SSF51905">
    <property type="entry name" value="FAD/NAD(P)-binding domain"/>
    <property type="match status" value="1"/>
</dbReference>
<feature type="compositionally biased region" description="Basic residues" evidence="5">
    <location>
        <begin position="51"/>
        <end position="60"/>
    </location>
</feature>
<keyword evidence="3" id="KW-0274">FAD</keyword>
<dbReference type="PRINTS" id="PR00368">
    <property type="entry name" value="FADPNR"/>
</dbReference>
<comment type="caution">
    <text evidence="8">The sequence shown here is derived from an EMBL/GenBank/DDBJ whole genome shotgun (WGS) entry which is preliminary data.</text>
</comment>
<evidence type="ECO:0000256" key="3">
    <source>
        <dbReference type="ARBA" id="ARBA00022827"/>
    </source>
</evidence>
<dbReference type="GO" id="GO:0005737">
    <property type="term" value="C:cytoplasm"/>
    <property type="evidence" value="ECO:0007669"/>
    <property type="project" value="TreeGrafter"/>
</dbReference>
<protein>
    <submittedName>
        <fullName evidence="8">Pyridine nucleotide-disulfide oxidoreductase</fullName>
    </submittedName>
</protein>
<evidence type="ECO:0000256" key="2">
    <source>
        <dbReference type="ARBA" id="ARBA00022630"/>
    </source>
</evidence>
<dbReference type="InParanoid" id="A0A545AUX1"/>
<evidence type="ECO:0000259" key="6">
    <source>
        <dbReference type="Pfam" id="PF07992"/>
    </source>
</evidence>
<evidence type="ECO:0000256" key="1">
    <source>
        <dbReference type="ARBA" id="ARBA00001974"/>
    </source>
</evidence>
<name>A0A545AUX1_9ACTN</name>
<dbReference type="InterPro" id="IPR050446">
    <property type="entry name" value="FAD-oxidoreductase/Apoptosis"/>
</dbReference>
<accession>A0A545AUX1</accession>
<keyword evidence="9" id="KW-1185">Reference proteome</keyword>
<dbReference type="Pfam" id="PF07992">
    <property type="entry name" value="Pyr_redox_2"/>
    <property type="match status" value="1"/>
</dbReference>
<dbReference type="Proteomes" id="UP000317982">
    <property type="component" value="Unassembled WGS sequence"/>
</dbReference>
<dbReference type="AlphaFoldDB" id="A0A545AUX1"/>
<gene>
    <name evidence="8" type="ORF">FL583_11545</name>
</gene>
<keyword evidence="4" id="KW-0560">Oxidoreductase</keyword>
<dbReference type="GO" id="GO:0016651">
    <property type="term" value="F:oxidoreductase activity, acting on NAD(P)H"/>
    <property type="evidence" value="ECO:0007669"/>
    <property type="project" value="TreeGrafter"/>
</dbReference>
<dbReference type="Gene3D" id="3.50.50.60">
    <property type="entry name" value="FAD/NAD(P)-binding domain"/>
    <property type="match status" value="2"/>
</dbReference>
<evidence type="ECO:0000313" key="9">
    <source>
        <dbReference type="Proteomes" id="UP000317982"/>
    </source>
</evidence>
<feature type="domain" description="FAD/NAD(P)-binding" evidence="6">
    <location>
        <begin position="71"/>
        <end position="367"/>
    </location>
</feature>
<dbReference type="InterPro" id="IPR023753">
    <property type="entry name" value="FAD/NAD-binding_dom"/>
</dbReference>
<dbReference type="PRINTS" id="PR00411">
    <property type="entry name" value="PNDRDTASEI"/>
</dbReference>
<dbReference type="OrthoDB" id="1145at2"/>
<dbReference type="EMBL" id="VIRS01000006">
    <property type="protein sequence ID" value="TQS45122.1"/>
    <property type="molecule type" value="Genomic_DNA"/>
</dbReference>
<dbReference type="InterPro" id="IPR036188">
    <property type="entry name" value="FAD/NAD-bd_sf"/>
</dbReference>
<dbReference type="SUPFAM" id="SSF55424">
    <property type="entry name" value="FAD/NAD-linked reductases, dimerisation (C-terminal) domain"/>
    <property type="match status" value="1"/>
</dbReference>
<organism evidence="8 9">
    <name type="scientific">Cryptosporangium phraense</name>
    <dbReference type="NCBI Taxonomy" id="2593070"/>
    <lineage>
        <taxon>Bacteria</taxon>
        <taxon>Bacillati</taxon>
        <taxon>Actinomycetota</taxon>
        <taxon>Actinomycetes</taxon>
        <taxon>Cryptosporangiales</taxon>
        <taxon>Cryptosporangiaceae</taxon>
        <taxon>Cryptosporangium</taxon>
    </lineage>
</organism>
<comment type="cofactor">
    <cofactor evidence="1">
        <name>FAD</name>
        <dbReference type="ChEBI" id="CHEBI:57692"/>
    </cofactor>
</comment>
<dbReference type="PANTHER" id="PTHR43557">
    <property type="entry name" value="APOPTOSIS-INDUCING FACTOR 1"/>
    <property type="match status" value="1"/>
</dbReference>
<dbReference type="Pfam" id="PF14759">
    <property type="entry name" value="Reductase_C"/>
    <property type="match status" value="1"/>
</dbReference>
<dbReference type="PANTHER" id="PTHR43557:SF2">
    <property type="entry name" value="RIESKE DOMAIN-CONTAINING PROTEIN-RELATED"/>
    <property type="match status" value="1"/>
</dbReference>
<feature type="region of interest" description="Disordered" evidence="5">
    <location>
        <begin position="1"/>
        <end position="67"/>
    </location>
</feature>
<keyword evidence="2" id="KW-0285">Flavoprotein</keyword>
<dbReference type="InterPro" id="IPR028202">
    <property type="entry name" value="Reductase_C"/>
</dbReference>
<evidence type="ECO:0000259" key="7">
    <source>
        <dbReference type="Pfam" id="PF14759"/>
    </source>
</evidence>
<evidence type="ECO:0000256" key="5">
    <source>
        <dbReference type="SAM" id="MobiDB-lite"/>
    </source>
</evidence>
<evidence type="ECO:0000313" key="8">
    <source>
        <dbReference type="EMBL" id="TQS45122.1"/>
    </source>
</evidence>